<sequence length="88" mass="10534">MNTIHPLSRAHHYQWRLYSFLLWIERHHLGLSYLIEFVVFAQVSDNLLHDASSNIETLIFCSQTLRHCRCNGILKSCLLKHFFHYVIH</sequence>
<dbReference type="Proteomes" id="UP001056120">
    <property type="component" value="Linkage Group LG18"/>
</dbReference>
<dbReference type="EMBL" id="CM042035">
    <property type="protein sequence ID" value="KAI3754662.1"/>
    <property type="molecule type" value="Genomic_DNA"/>
</dbReference>
<organism evidence="1 2">
    <name type="scientific">Smallanthus sonchifolius</name>
    <dbReference type="NCBI Taxonomy" id="185202"/>
    <lineage>
        <taxon>Eukaryota</taxon>
        <taxon>Viridiplantae</taxon>
        <taxon>Streptophyta</taxon>
        <taxon>Embryophyta</taxon>
        <taxon>Tracheophyta</taxon>
        <taxon>Spermatophyta</taxon>
        <taxon>Magnoliopsida</taxon>
        <taxon>eudicotyledons</taxon>
        <taxon>Gunneridae</taxon>
        <taxon>Pentapetalae</taxon>
        <taxon>asterids</taxon>
        <taxon>campanulids</taxon>
        <taxon>Asterales</taxon>
        <taxon>Asteraceae</taxon>
        <taxon>Asteroideae</taxon>
        <taxon>Heliantheae alliance</taxon>
        <taxon>Millerieae</taxon>
        <taxon>Smallanthus</taxon>
    </lineage>
</organism>
<reference evidence="1 2" key="2">
    <citation type="journal article" date="2022" name="Mol. Ecol. Resour.">
        <title>The genomes of chicory, endive, great burdock and yacon provide insights into Asteraceae paleo-polyploidization history and plant inulin production.</title>
        <authorList>
            <person name="Fan W."/>
            <person name="Wang S."/>
            <person name="Wang H."/>
            <person name="Wang A."/>
            <person name="Jiang F."/>
            <person name="Liu H."/>
            <person name="Zhao H."/>
            <person name="Xu D."/>
            <person name="Zhang Y."/>
        </authorList>
    </citation>
    <scope>NUCLEOTIDE SEQUENCE [LARGE SCALE GENOMIC DNA]</scope>
    <source>
        <strain evidence="2">cv. Yunnan</strain>
        <tissue evidence="1">Leaves</tissue>
    </source>
</reference>
<evidence type="ECO:0000313" key="1">
    <source>
        <dbReference type="EMBL" id="KAI3754662.1"/>
    </source>
</evidence>
<gene>
    <name evidence="1" type="ORF">L1987_54449</name>
</gene>
<evidence type="ECO:0000313" key="2">
    <source>
        <dbReference type="Proteomes" id="UP001056120"/>
    </source>
</evidence>
<comment type="caution">
    <text evidence="1">The sequence shown here is derived from an EMBL/GenBank/DDBJ whole genome shotgun (WGS) entry which is preliminary data.</text>
</comment>
<protein>
    <submittedName>
        <fullName evidence="1">Uncharacterized protein</fullName>
    </submittedName>
</protein>
<name>A0ACB9E880_9ASTR</name>
<reference evidence="2" key="1">
    <citation type="journal article" date="2022" name="Mol. Ecol. Resour.">
        <title>The genomes of chicory, endive, great burdock and yacon provide insights into Asteraceae palaeo-polyploidization history and plant inulin production.</title>
        <authorList>
            <person name="Fan W."/>
            <person name="Wang S."/>
            <person name="Wang H."/>
            <person name="Wang A."/>
            <person name="Jiang F."/>
            <person name="Liu H."/>
            <person name="Zhao H."/>
            <person name="Xu D."/>
            <person name="Zhang Y."/>
        </authorList>
    </citation>
    <scope>NUCLEOTIDE SEQUENCE [LARGE SCALE GENOMIC DNA]</scope>
    <source>
        <strain evidence="2">cv. Yunnan</strain>
    </source>
</reference>
<accession>A0ACB9E880</accession>
<proteinExistence type="predicted"/>
<keyword evidence="2" id="KW-1185">Reference proteome</keyword>